<dbReference type="EMBL" id="QRQN01000010">
    <property type="protein sequence ID" value="RHN08160.1"/>
    <property type="molecule type" value="Genomic_DNA"/>
</dbReference>
<dbReference type="Pfam" id="PF20247">
    <property type="entry name" value="DUF6602"/>
    <property type="match status" value="1"/>
</dbReference>
<evidence type="ECO:0000313" key="2">
    <source>
        <dbReference type="EMBL" id="CUN11118.1"/>
    </source>
</evidence>
<evidence type="ECO:0000313" key="5">
    <source>
        <dbReference type="EMBL" id="RHC19746.1"/>
    </source>
</evidence>
<evidence type="ECO:0000313" key="4">
    <source>
        <dbReference type="EMBL" id="RHA67171.1"/>
    </source>
</evidence>
<evidence type="ECO:0000313" key="7">
    <source>
        <dbReference type="Proteomes" id="UP000095350"/>
    </source>
</evidence>
<evidence type="ECO:0000313" key="8">
    <source>
        <dbReference type="Proteomes" id="UP000283513"/>
    </source>
</evidence>
<reference evidence="3 11" key="3">
    <citation type="journal article" date="2019" name="Nat. Med.">
        <title>A library of human gut bacterial isolates paired with longitudinal multiomics data enables mechanistic microbiome research.</title>
        <authorList>
            <person name="Poyet M."/>
            <person name="Groussin M."/>
            <person name="Gibbons S.M."/>
            <person name="Avila-Pacheco J."/>
            <person name="Jiang X."/>
            <person name="Kearney S.M."/>
            <person name="Perrotta A.R."/>
            <person name="Berdy B."/>
            <person name="Zhao S."/>
            <person name="Lieberman T.D."/>
            <person name="Swanson P.K."/>
            <person name="Smith M."/>
            <person name="Roesemann S."/>
            <person name="Alexander J.E."/>
            <person name="Rich S.A."/>
            <person name="Livny J."/>
            <person name="Vlamakis H."/>
            <person name="Clish C."/>
            <person name="Bullock K."/>
            <person name="Deik A."/>
            <person name="Scott J."/>
            <person name="Pierce K.A."/>
            <person name="Xavier R.J."/>
            <person name="Alm E.J."/>
        </authorList>
    </citation>
    <scope>NUCLEOTIDE SEQUENCE [LARGE SCALE GENOMIC DNA]</scope>
    <source>
        <strain evidence="3 11">BIOML-A1</strain>
    </source>
</reference>
<dbReference type="OrthoDB" id="2057120at2"/>
<dbReference type="STRING" id="166486.ERS852572_01963"/>
<dbReference type="Proteomes" id="UP000284465">
    <property type="component" value="Unassembled WGS sequence"/>
</dbReference>
<organism evidence="2 7">
    <name type="scientific">Roseburia intestinalis</name>
    <dbReference type="NCBI Taxonomy" id="166486"/>
    <lineage>
        <taxon>Bacteria</taxon>
        <taxon>Bacillati</taxon>
        <taxon>Bacillota</taxon>
        <taxon>Clostridia</taxon>
        <taxon>Lachnospirales</taxon>
        <taxon>Lachnospiraceae</taxon>
        <taxon>Roseburia</taxon>
    </lineage>
</organism>
<dbReference type="EMBL" id="CYXZ01000013">
    <property type="protein sequence ID" value="CUN11118.1"/>
    <property type="molecule type" value="Genomic_DNA"/>
</dbReference>
<dbReference type="CDD" id="cd21173">
    <property type="entry name" value="NucC-like"/>
    <property type="match status" value="1"/>
</dbReference>
<name>A0A173UC74_9FIRM</name>
<evidence type="ECO:0000259" key="1">
    <source>
        <dbReference type="Pfam" id="PF20247"/>
    </source>
</evidence>
<evidence type="ECO:0000313" key="9">
    <source>
        <dbReference type="Proteomes" id="UP000283586"/>
    </source>
</evidence>
<dbReference type="Proteomes" id="UP000283586">
    <property type="component" value="Unassembled WGS sequence"/>
</dbReference>
<evidence type="ECO:0000313" key="11">
    <source>
        <dbReference type="Proteomes" id="UP000478483"/>
    </source>
</evidence>
<dbReference type="InterPro" id="IPR046537">
    <property type="entry name" value="DUF6602"/>
</dbReference>
<dbReference type="Proteomes" id="UP000283513">
    <property type="component" value="Unassembled WGS sequence"/>
</dbReference>
<gene>
    <name evidence="5" type="ORF">DW856_02400</name>
    <name evidence="4" type="ORF">DW927_09480</name>
    <name evidence="6" type="ORF">DWZ31_09835</name>
    <name evidence="2" type="ORF">ERS852572_01963</name>
    <name evidence="3" type="ORF">GMD50_14715</name>
</gene>
<accession>A0A173UC74</accession>
<dbReference type="Proteomes" id="UP000095350">
    <property type="component" value="Unassembled WGS sequence"/>
</dbReference>
<reference evidence="2 7" key="1">
    <citation type="submission" date="2015-09" db="EMBL/GenBank/DDBJ databases">
        <authorList>
            <consortium name="Pathogen Informatics"/>
        </authorList>
    </citation>
    <scope>NUCLEOTIDE SEQUENCE [LARGE SCALE GENOMIC DNA]</scope>
    <source>
        <strain evidence="2 7">2789STDY5834960</strain>
    </source>
</reference>
<reference evidence="8 9" key="2">
    <citation type="submission" date="2018-08" db="EMBL/GenBank/DDBJ databases">
        <title>A genome reference for cultivated species of the human gut microbiota.</title>
        <authorList>
            <person name="Zou Y."/>
            <person name="Xue W."/>
            <person name="Luo G."/>
        </authorList>
    </citation>
    <scope>NUCLEOTIDE SEQUENCE [LARGE SCALE GENOMIC DNA]</scope>
    <source>
        <strain evidence="6 9">AF31-21AC</strain>
        <strain evidence="5 8">AM37-1AC</strain>
        <strain evidence="4 10">AM43-11</strain>
    </source>
</reference>
<dbReference type="PaxDb" id="166486-ERS852572_01963"/>
<protein>
    <recommendedName>
        <fullName evidence="1">DUF6602 domain-containing protein</fullName>
    </recommendedName>
</protein>
<evidence type="ECO:0000313" key="10">
    <source>
        <dbReference type="Proteomes" id="UP000284465"/>
    </source>
</evidence>
<proteinExistence type="predicted"/>
<dbReference type="Proteomes" id="UP000478483">
    <property type="component" value="Unassembled WGS sequence"/>
</dbReference>
<feature type="domain" description="DUF6602" evidence="1">
    <location>
        <begin position="31"/>
        <end position="146"/>
    </location>
</feature>
<evidence type="ECO:0000313" key="3">
    <source>
        <dbReference type="EMBL" id="MTR86262.1"/>
    </source>
</evidence>
<evidence type="ECO:0000313" key="6">
    <source>
        <dbReference type="EMBL" id="RHN08160.1"/>
    </source>
</evidence>
<dbReference type="AlphaFoldDB" id="A0A173UC74"/>
<sequence length="287" mass="33177">MDGKRIQNYWSNEMQAMLDTYKQFQILIPAENRNGAAHNGEDGRYVETLIREYLKRYLPKDLEVLTGFILRPAVKTGLKNRSRKNEVDSHSTQLDILIYDSAKYPIFQRFGENVIVPPEGVAGIISVKKNLHENDIVHEAQALKAASKLCRCVDDNGQHLRGPFLALVSMDAFEKKEKTTEQWIFEKLEGVYSKEDDYFDDLIGYIGSFNKWSIFKRRPQDGEVGEYIFFNHSEEEAHMGFQFLLTGILSVYYDKTRNYISRPGFTAFPSHRACDKKLGDIEVRAIR</sequence>
<dbReference type="EMBL" id="QSHO01000002">
    <property type="protein sequence ID" value="RHC19746.1"/>
    <property type="molecule type" value="Genomic_DNA"/>
</dbReference>
<dbReference type="EMBL" id="WNAJ01000020">
    <property type="protein sequence ID" value="MTR86262.1"/>
    <property type="molecule type" value="Genomic_DNA"/>
</dbReference>
<dbReference type="RefSeq" id="WP_022113095.1">
    <property type="nucleotide sequence ID" value="NZ_CABIYH010000013.1"/>
</dbReference>
<dbReference type="EMBL" id="QSFP01000009">
    <property type="protein sequence ID" value="RHA67171.1"/>
    <property type="molecule type" value="Genomic_DNA"/>
</dbReference>